<name>A0A2T2YDM2_9BACT</name>
<evidence type="ECO:0000259" key="8">
    <source>
        <dbReference type="PROSITE" id="PS50110"/>
    </source>
</evidence>
<dbReference type="InterPro" id="IPR001789">
    <property type="entry name" value="Sig_transdc_resp-reg_receiver"/>
</dbReference>
<dbReference type="Gene3D" id="3.40.50.300">
    <property type="entry name" value="P-loop containing nucleotide triphosphate hydrolases"/>
    <property type="match status" value="1"/>
</dbReference>
<dbReference type="InterPro" id="IPR002078">
    <property type="entry name" value="Sigma_54_int"/>
</dbReference>
<dbReference type="PROSITE" id="PS00676">
    <property type="entry name" value="SIGMA54_INTERACT_2"/>
    <property type="match status" value="1"/>
</dbReference>
<dbReference type="SUPFAM" id="SSF52540">
    <property type="entry name" value="P-loop containing nucleoside triphosphate hydrolases"/>
    <property type="match status" value="1"/>
</dbReference>
<dbReference type="Pfam" id="PF00072">
    <property type="entry name" value="Response_reg"/>
    <property type="match status" value="1"/>
</dbReference>
<dbReference type="GO" id="GO:0043565">
    <property type="term" value="F:sequence-specific DNA binding"/>
    <property type="evidence" value="ECO:0007669"/>
    <property type="project" value="InterPro"/>
</dbReference>
<dbReference type="AlphaFoldDB" id="A0A2T2YDM2"/>
<accession>A0A2T2YDM2</accession>
<dbReference type="CDD" id="cd00009">
    <property type="entry name" value="AAA"/>
    <property type="match status" value="1"/>
</dbReference>
<dbReference type="GO" id="GO:0000160">
    <property type="term" value="P:phosphorelay signal transduction system"/>
    <property type="evidence" value="ECO:0007669"/>
    <property type="project" value="InterPro"/>
</dbReference>
<dbReference type="Gene3D" id="1.10.8.60">
    <property type="match status" value="1"/>
</dbReference>
<dbReference type="RefSeq" id="WP_106928391.1">
    <property type="nucleotide sequence ID" value="NZ_PYFT01000001.1"/>
</dbReference>
<gene>
    <name evidence="9" type="ORF">AHMF7605_08715</name>
</gene>
<sequence length="458" mass="51847">MAKTDAKILIVDDQEDILTAGRIFLKQHFTYVRTESNPNRIPYLMQNEHFDVIMLDMNYSIGATSSREGFDWLKEILERDPNAVVILITAYGDVEIAVKALKEGATDFVLKPWQNEKLLATLLSATQLSKSKTQVRHLMARQQHITQTIEKNYGEFIGVSPAMQKVYQTIEKVGPTDANVLILGENGTGKELAARALHRQSPRSAEAFINVDLGAVSETLFESELFGHAKGAYTDAKEDRAGRFETASGGTLFLDEIGNLTLPLQAKLLTALQSRQIIRLGTNKPIPINIRLVSATNMPLHEMVSQGRFRQDLLYRINTVEIHLPPLRERKEDIKLLAEHFLNNYRRKYQKPNLELETETLKKLAEYHWPGNIRELDHAIERAVIMSDEKALRVSDFGFAPSPHKNETNLEADLTLDALEKLMVQKMLAKYAGNITHAARELGITRTALYRRIEKHGL</sequence>
<evidence type="ECO:0000256" key="2">
    <source>
        <dbReference type="ARBA" id="ARBA00022840"/>
    </source>
</evidence>
<dbReference type="GO" id="GO:0005524">
    <property type="term" value="F:ATP binding"/>
    <property type="evidence" value="ECO:0007669"/>
    <property type="project" value="UniProtKB-KW"/>
</dbReference>
<protein>
    <submittedName>
        <fullName evidence="9">Sigma-54-dependent Fis family transcriptional regulator</fullName>
    </submittedName>
</protein>
<keyword evidence="2" id="KW-0067">ATP-binding</keyword>
<keyword evidence="1" id="KW-0547">Nucleotide-binding</keyword>
<dbReference type="PANTHER" id="PTHR32071">
    <property type="entry name" value="TRANSCRIPTIONAL REGULATORY PROTEIN"/>
    <property type="match status" value="1"/>
</dbReference>
<comment type="caution">
    <text evidence="9">The sequence shown here is derived from an EMBL/GenBank/DDBJ whole genome shotgun (WGS) entry which is preliminary data.</text>
</comment>
<dbReference type="PROSITE" id="PS00688">
    <property type="entry name" value="SIGMA54_INTERACT_3"/>
    <property type="match status" value="1"/>
</dbReference>
<evidence type="ECO:0000313" key="9">
    <source>
        <dbReference type="EMBL" id="PSR53601.1"/>
    </source>
</evidence>
<dbReference type="InterPro" id="IPR025944">
    <property type="entry name" value="Sigma_54_int_dom_CS"/>
</dbReference>
<dbReference type="InterPro" id="IPR025943">
    <property type="entry name" value="Sigma_54_int_dom_ATP-bd_2"/>
</dbReference>
<dbReference type="SUPFAM" id="SSF52172">
    <property type="entry name" value="CheY-like"/>
    <property type="match status" value="1"/>
</dbReference>
<dbReference type="InterPro" id="IPR003593">
    <property type="entry name" value="AAA+_ATPase"/>
</dbReference>
<dbReference type="SMART" id="SM00382">
    <property type="entry name" value="AAA"/>
    <property type="match status" value="1"/>
</dbReference>
<reference evidence="9 10" key="1">
    <citation type="submission" date="2018-03" db="EMBL/GenBank/DDBJ databases">
        <title>Adhaeribacter sp. HMF7605 Genome sequencing and assembly.</title>
        <authorList>
            <person name="Kang H."/>
            <person name="Kang J."/>
            <person name="Cha I."/>
            <person name="Kim H."/>
            <person name="Joh K."/>
        </authorList>
    </citation>
    <scope>NUCLEOTIDE SEQUENCE [LARGE SCALE GENOMIC DNA]</scope>
    <source>
        <strain evidence="9 10">HMF7605</strain>
    </source>
</reference>
<evidence type="ECO:0000256" key="3">
    <source>
        <dbReference type="ARBA" id="ARBA00023015"/>
    </source>
</evidence>
<evidence type="ECO:0000256" key="5">
    <source>
        <dbReference type="ARBA" id="ARBA00023163"/>
    </source>
</evidence>
<dbReference type="EMBL" id="PYFT01000001">
    <property type="protein sequence ID" value="PSR53601.1"/>
    <property type="molecule type" value="Genomic_DNA"/>
</dbReference>
<keyword evidence="10" id="KW-1185">Reference proteome</keyword>
<dbReference type="InterPro" id="IPR011006">
    <property type="entry name" value="CheY-like_superfamily"/>
</dbReference>
<dbReference type="SMART" id="SM00448">
    <property type="entry name" value="REC"/>
    <property type="match status" value="1"/>
</dbReference>
<dbReference type="CDD" id="cd00156">
    <property type="entry name" value="REC"/>
    <property type="match status" value="1"/>
</dbReference>
<evidence type="ECO:0000259" key="7">
    <source>
        <dbReference type="PROSITE" id="PS50045"/>
    </source>
</evidence>
<dbReference type="InterPro" id="IPR058031">
    <property type="entry name" value="AAA_lid_NorR"/>
</dbReference>
<evidence type="ECO:0000256" key="6">
    <source>
        <dbReference type="PROSITE-ProRule" id="PRU00169"/>
    </source>
</evidence>
<feature type="domain" description="Response regulatory" evidence="8">
    <location>
        <begin position="7"/>
        <end position="126"/>
    </location>
</feature>
<evidence type="ECO:0000256" key="4">
    <source>
        <dbReference type="ARBA" id="ARBA00023125"/>
    </source>
</evidence>
<evidence type="ECO:0000256" key="1">
    <source>
        <dbReference type="ARBA" id="ARBA00022741"/>
    </source>
</evidence>
<dbReference type="Gene3D" id="1.10.10.60">
    <property type="entry name" value="Homeodomain-like"/>
    <property type="match status" value="1"/>
</dbReference>
<dbReference type="OrthoDB" id="9782110at2"/>
<dbReference type="Gene3D" id="3.40.50.2300">
    <property type="match status" value="1"/>
</dbReference>
<dbReference type="FunFam" id="3.40.50.300:FF:000006">
    <property type="entry name" value="DNA-binding transcriptional regulator NtrC"/>
    <property type="match status" value="1"/>
</dbReference>
<keyword evidence="3" id="KW-0805">Transcription regulation</keyword>
<dbReference type="Pfam" id="PF00158">
    <property type="entry name" value="Sigma54_activat"/>
    <property type="match status" value="1"/>
</dbReference>
<dbReference type="PROSITE" id="PS50045">
    <property type="entry name" value="SIGMA54_INTERACT_4"/>
    <property type="match status" value="1"/>
</dbReference>
<evidence type="ECO:0000313" key="10">
    <source>
        <dbReference type="Proteomes" id="UP000240357"/>
    </source>
</evidence>
<dbReference type="PROSITE" id="PS50110">
    <property type="entry name" value="RESPONSE_REGULATORY"/>
    <property type="match status" value="1"/>
</dbReference>
<dbReference type="Pfam" id="PF25601">
    <property type="entry name" value="AAA_lid_14"/>
    <property type="match status" value="1"/>
</dbReference>
<dbReference type="GO" id="GO:0006355">
    <property type="term" value="P:regulation of DNA-templated transcription"/>
    <property type="evidence" value="ECO:0007669"/>
    <property type="project" value="InterPro"/>
</dbReference>
<dbReference type="PRINTS" id="PR01590">
    <property type="entry name" value="HTHFIS"/>
</dbReference>
<dbReference type="InterPro" id="IPR027417">
    <property type="entry name" value="P-loop_NTPase"/>
</dbReference>
<dbReference type="InterPro" id="IPR002197">
    <property type="entry name" value="HTH_Fis"/>
</dbReference>
<dbReference type="Pfam" id="PF02954">
    <property type="entry name" value="HTH_8"/>
    <property type="match status" value="1"/>
</dbReference>
<keyword evidence="4" id="KW-0238">DNA-binding</keyword>
<feature type="modified residue" description="4-aspartylphosphate" evidence="6">
    <location>
        <position position="56"/>
    </location>
</feature>
<organism evidence="9 10">
    <name type="scientific">Adhaeribacter arboris</name>
    <dbReference type="NCBI Taxonomy" id="2072846"/>
    <lineage>
        <taxon>Bacteria</taxon>
        <taxon>Pseudomonadati</taxon>
        <taxon>Bacteroidota</taxon>
        <taxon>Cytophagia</taxon>
        <taxon>Cytophagales</taxon>
        <taxon>Hymenobacteraceae</taxon>
        <taxon>Adhaeribacter</taxon>
    </lineage>
</organism>
<dbReference type="InterPro" id="IPR009057">
    <property type="entry name" value="Homeodomain-like_sf"/>
</dbReference>
<dbReference type="PANTHER" id="PTHR32071:SF113">
    <property type="entry name" value="ALGINATE BIOSYNTHESIS TRANSCRIPTIONAL REGULATORY PROTEIN ALGB"/>
    <property type="match status" value="1"/>
</dbReference>
<keyword evidence="5" id="KW-0804">Transcription</keyword>
<feature type="domain" description="Sigma-54 factor interaction" evidence="7">
    <location>
        <begin position="156"/>
        <end position="385"/>
    </location>
</feature>
<dbReference type="Proteomes" id="UP000240357">
    <property type="component" value="Unassembled WGS sequence"/>
</dbReference>
<proteinExistence type="predicted"/>
<dbReference type="SUPFAM" id="SSF46689">
    <property type="entry name" value="Homeodomain-like"/>
    <property type="match status" value="1"/>
</dbReference>
<keyword evidence="6" id="KW-0597">Phosphoprotein</keyword>